<comment type="caution">
    <text evidence="2">The sequence shown here is derived from an EMBL/GenBank/DDBJ whole genome shotgun (WGS) entry which is preliminary data.</text>
</comment>
<sequence>MTLLSGNGRRSGRWPGLWGVWVALGLAIALMLRGPAIAQLPPSTNDVWRQVYQVLPDIPREDHYINRESREVDRGSSLLARMIRYHVYQVGRSPFSRLDWKLTLADYLGLHQYIPETSYPGNERLTENPLDGDQAAVRRLNRAQRDRLVNTLVILFDPNGNRGELPTVTPGPTNTPRPTPVQPRPGSGADLLRL</sequence>
<feature type="compositionally biased region" description="Pro residues" evidence="1">
    <location>
        <begin position="173"/>
        <end position="183"/>
    </location>
</feature>
<dbReference type="EMBL" id="JAZAQF010000069">
    <property type="protein sequence ID" value="MFG3818290.1"/>
    <property type="molecule type" value="Genomic_DNA"/>
</dbReference>
<gene>
    <name evidence="2" type="ORF">VPK24_11635</name>
</gene>
<keyword evidence="3" id="KW-1185">Reference proteome</keyword>
<evidence type="ECO:0000313" key="2">
    <source>
        <dbReference type="EMBL" id="MFG3818290.1"/>
    </source>
</evidence>
<evidence type="ECO:0000256" key="1">
    <source>
        <dbReference type="SAM" id="MobiDB-lite"/>
    </source>
</evidence>
<accession>A0ABW7CAZ2</accession>
<protein>
    <submittedName>
        <fullName evidence="2">Uncharacterized protein</fullName>
    </submittedName>
</protein>
<name>A0ABW7CAZ2_9CYAN</name>
<reference evidence="3" key="1">
    <citation type="journal article" date="2024" name="Algal Res.">
        <title>Biochemical, toxicological and genomic investigation of a high-biomass producing Limnothrix strain isolated from Italian shallow drinking water reservoir.</title>
        <authorList>
            <person name="Simonazzi M."/>
            <person name="Shishido T.K."/>
            <person name="Delbaje E."/>
            <person name="Wahlsten M."/>
            <person name="Fewer D.P."/>
            <person name="Sivonen K."/>
            <person name="Pezzolesi L."/>
            <person name="Pistocchi R."/>
        </authorList>
    </citation>
    <scope>NUCLEOTIDE SEQUENCE [LARGE SCALE GENOMIC DNA]</scope>
    <source>
        <strain evidence="3">LRLZ20PSL1</strain>
    </source>
</reference>
<feature type="region of interest" description="Disordered" evidence="1">
    <location>
        <begin position="160"/>
        <end position="194"/>
    </location>
</feature>
<proteinExistence type="predicted"/>
<organism evidence="2 3">
    <name type="scientific">Limnothrix redekei LRLZ20PSL1</name>
    <dbReference type="NCBI Taxonomy" id="3112953"/>
    <lineage>
        <taxon>Bacteria</taxon>
        <taxon>Bacillati</taxon>
        <taxon>Cyanobacteriota</taxon>
        <taxon>Cyanophyceae</taxon>
        <taxon>Pseudanabaenales</taxon>
        <taxon>Pseudanabaenaceae</taxon>
        <taxon>Limnothrix</taxon>
    </lineage>
</organism>
<dbReference type="RefSeq" id="WP_393013509.1">
    <property type="nucleotide sequence ID" value="NZ_JAZAQF010000069.1"/>
</dbReference>
<dbReference type="Proteomes" id="UP001604335">
    <property type="component" value="Unassembled WGS sequence"/>
</dbReference>
<evidence type="ECO:0000313" key="3">
    <source>
        <dbReference type="Proteomes" id="UP001604335"/>
    </source>
</evidence>